<dbReference type="PROSITE" id="PS00170">
    <property type="entry name" value="CSA_PPIASE_1"/>
    <property type="match status" value="1"/>
</dbReference>
<dbReference type="EMBL" id="AOGT01002513">
    <property type="protein sequence ID" value="EMG45370.1"/>
    <property type="molecule type" value="Genomic_DNA"/>
</dbReference>
<dbReference type="GO" id="GO:0006457">
    <property type="term" value="P:protein folding"/>
    <property type="evidence" value="ECO:0007669"/>
    <property type="project" value="InterPro"/>
</dbReference>
<keyword evidence="5" id="KW-0812">Transmembrane</keyword>
<comment type="caution">
    <text evidence="7">The sequence shown here is derived from an EMBL/GenBank/DDBJ whole genome shotgun (WGS) entry which is preliminary data.</text>
</comment>
<dbReference type="OrthoDB" id="271386at2759"/>
<dbReference type="GO" id="GO:0005783">
    <property type="term" value="C:endoplasmic reticulum"/>
    <property type="evidence" value="ECO:0007669"/>
    <property type="project" value="TreeGrafter"/>
</dbReference>
<dbReference type="PANTHER" id="PTHR11071">
    <property type="entry name" value="PEPTIDYL-PROLYL CIS-TRANS ISOMERASE"/>
    <property type="match status" value="1"/>
</dbReference>
<comment type="similarity">
    <text evidence="4">Belongs to the cyclophilin-type PPIase family.</text>
</comment>
<keyword evidence="5" id="KW-1133">Transmembrane helix</keyword>
<evidence type="ECO:0000256" key="5">
    <source>
        <dbReference type="SAM" id="Phobius"/>
    </source>
</evidence>
<reference evidence="7 8" key="1">
    <citation type="submission" date="2013-02" db="EMBL/GenBank/DDBJ databases">
        <title>Genome sequence of Candida maltosa Xu316, a potential industrial strain for xylitol and ethanol production.</title>
        <authorList>
            <person name="Yu J."/>
            <person name="Wang Q."/>
            <person name="Geng X."/>
            <person name="Bao W."/>
            <person name="He P."/>
            <person name="Cai J."/>
        </authorList>
    </citation>
    <scope>NUCLEOTIDE SEQUENCE [LARGE SCALE GENOMIC DNA]</scope>
    <source>
        <strain evidence="8">Xu316</strain>
    </source>
</reference>
<dbReference type="AlphaFoldDB" id="M3JRG1"/>
<dbReference type="STRING" id="1245528.M3JRG1"/>
<keyword evidence="5" id="KW-0472">Membrane</keyword>
<sequence length="186" mass="20371">MNYGYGYKDCQFHRIIKGFMIQGGNYDGQGGKSIYGKSFNDENFILKHNKLGRLSMANAGKNTNGAQFFILNVQETPHLDGKHVVFGQLVDGFDTLGKISAVEVADSTPLVPVVISDIKTAVKSDSASSEQSTTEEKVEAPVEVEEVAQGPSSVYRYLFIFLLLGVVGLAYKKWSNPKAPITTIRD</sequence>
<dbReference type="HOGENOM" id="CLU_012062_4_1_1"/>
<dbReference type="GO" id="GO:0016018">
    <property type="term" value="F:cyclosporin A binding"/>
    <property type="evidence" value="ECO:0007669"/>
    <property type="project" value="TreeGrafter"/>
</dbReference>
<dbReference type="GO" id="GO:0000324">
    <property type="term" value="C:fungal-type vacuole"/>
    <property type="evidence" value="ECO:0007669"/>
    <property type="project" value="TreeGrafter"/>
</dbReference>
<feature type="domain" description="PPIase cyclophilin-type" evidence="6">
    <location>
        <begin position="1"/>
        <end position="120"/>
    </location>
</feature>
<name>M3JRG1_CANMX</name>
<dbReference type="Pfam" id="PF00160">
    <property type="entry name" value="Pro_isomerase"/>
    <property type="match status" value="1"/>
</dbReference>
<protein>
    <recommendedName>
        <fullName evidence="4">Peptidyl-prolyl cis-trans isomerase</fullName>
        <shortName evidence="4">PPIase</shortName>
        <ecNumber evidence="4">5.2.1.8</ecNumber>
    </recommendedName>
</protein>
<dbReference type="GO" id="GO:0003755">
    <property type="term" value="F:peptidyl-prolyl cis-trans isomerase activity"/>
    <property type="evidence" value="ECO:0007669"/>
    <property type="project" value="UniProtKB-UniRule"/>
</dbReference>
<dbReference type="InterPro" id="IPR029000">
    <property type="entry name" value="Cyclophilin-like_dom_sf"/>
</dbReference>
<proteinExistence type="inferred from homology"/>
<dbReference type="Proteomes" id="UP000011777">
    <property type="component" value="Unassembled WGS sequence"/>
</dbReference>
<accession>M3JRG1</accession>
<evidence type="ECO:0000256" key="1">
    <source>
        <dbReference type="ARBA" id="ARBA00000971"/>
    </source>
</evidence>
<comment type="function">
    <text evidence="4">PPIases accelerate the folding of proteins. It catalyzes the cis-trans isomerization of proline imidic peptide bonds in oligopeptides.</text>
</comment>
<feature type="transmembrane region" description="Helical" evidence="5">
    <location>
        <begin position="154"/>
        <end position="171"/>
    </location>
</feature>
<dbReference type="PRINTS" id="PR00153">
    <property type="entry name" value="CSAPPISMRASE"/>
</dbReference>
<keyword evidence="2 4" id="KW-0697">Rotamase</keyword>
<comment type="catalytic activity">
    <reaction evidence="1 4">
        <text>[protein]-peptidylproline (omega=180) = [protein]-peptidylproline (omega=0)</text>
        <dbReference type="Rhea" id="RHEA:16237"/>
        <dbReference type="Rhea" id="RHEA-COMP:10747"/>
        <dbReference type="Rhea" id="RHEA-COMP:10748"/>
        <dbReference type="ChEBI" id="CHEBI:83833"/>
        <dbReference type="ChEBI" id="CHEBI:83834"/>
        <dbReference type="EC" id="5.2.1.8"/>
    </reaction>
</comment>
<dbReference type="Gene3D" id="2.40.100.10">
    <property type="entry name" value="Cyclophilin-like"/>
    <property type="match status" value="1"/>
</dbReference>
<evidence type="ECO:0000313" key="7">
    <source>
        <dbReference type="EMBL" id="EMG45370.1"/>
    </source>
</evidence>
<evidence type="ECO:0000259" key="6">
    <source>
        <dbReference type="PROSITE" id="PS50072"/>
    </source>
</evidence>
<evidence type="ECO:0000256" key="3">
    <source>
        <dbReference type="ARBA" id="ARBA00023235"/>
    </source>
</evidence>
<gene>
    <name evidence="7" type="ORF">G210_4451</name>
</gene>
<keyword evidence="8" id="KW-1185">Reference proteome</keyword>
<dbReference type="PANTHER" id="PTHR11071:SF561">
    <property type="entry name" value="PEPTIDYL-PROLYL CIS-TRANS ISOMERASE D-RELATED"/>
    <property type="match status" value="1"/>
</dbReference>
<evidence type="ECO:0000256" key="4">
    <source>
        <dbReference type="RuleBase" id="RU363019"/>
    </source>
</evidence>
<dbReference type="EC" id="5.2.1.8" evidence="4"/>
<dbReference type="PROSITE" id="PS50072">
    <property type="entry name" value="CSA_PPIASE_2"/>
    <property type="match status" value="1"/>
</dbReference>
<dbReference type="eggNOG" id="KOG0546">
    <property type="taxonomic scope" value="Eukaryota"/>
</dbReference>
<organism evidence="7 8">
    <name type="scientific">Candida maltosa (strain Xu316)</name>
    <name type="common">Yeast</name>
    <dbReference type="NCBI Taxonomy" id="1245528"/>
    <lineage>
        <taxon>Eukaryota</taxon>
        <taxon>Fungi</taxon>
        <taxon>Dikarya</taxon>
        <taxon>Ascomycota</taxon>
        <taxon>Saccharomycotina</taxon>
        <taxon>Pichiomycetes</taxon>
        <taxon>Debaryomycetaceae</taxon>
        <taxon>Candida/Lodderomyces clade</taxon>
        <taxon>Candida</taxon>
    </lineage>
</organism>
<dbReference type="InterPro" id="IPR002130">
    <property type="entry name" value="Cyclophilin-type_PPIase_dom"/>
</dbReference>
<dbReference type="SUPFAM" id="SSF50891">
    <property type="entry name" value="Cyclophilin-like"/>
    <property type="match status" value="1"/>
</dbReference>
<evidence type="ECO:0000313" key="8">
    <source>
        <dbReference type="Proteomes" id="UP000011777"/>
    </source>
</evidence>
<keyword evidence="3 4" id="KW-0413">Isomerase</keyword>
<evidence type="ECO:0000256" key="2">
    <source>
        <dbReference type="ARBA" id="ARBA00023110"/>
    </source>
</evidence>
<dbReference type="InterPro" id="IPR020892">
    <property type="entry name" value="Cyclophilin-type_PPIase_CS"/>
</dbReference>